<keyword evidence="2" id="KW-1185">Reference proteome</keyword>
<dbReference type="RefSeq" id="XP_011294958.1">
    <property type="nucleotide sequence ID" value="XM_011296656.2"/>
</dbReference>
<dbReference type="EnsemblMetazoa" id="MDOA015985-RA">
    <property type="protein sequence ID" value="MDOA015985-PA"/>
    <property type="gene ID" value="MDOA015985"/>
</dbReference>
<evidence type="ECO:0000313" key="2">
    <source>
        <dbReference type="Proteomes" id="UP001652621"/>
    </source>
</evidence>
<dbReference type="STRING" id="7370.A0A1I8NJ26"/>
<gene>
    <name evidence="1" type="primary">105262212</name>
    <name evidence="3" type="synonym">LOC105262212</name>
</gene>
<evidence type="ECO:0000313" key="1">
    <source>
        <dbReference type="EnsemblMetazoa" id="MDOA015985-PA"/>
    </source>
</evidence>
<sequence>MEFKLKDLTKIALGSPDLTNVNIAVLQSLIEILLKKLNCQTETVIVSSFEGQKLQKLLDQSKLSPLGINDENVEVISDKLQHLLKLEHEIQAIDSKLSCHLEETSRANNQAETTLDWANWKTYATEDLCTICNPDNDIACKLLKNTDFLKKLLRRISAPMVDRIFQLENKILVLEKEFNSFIKRAEEHYLKIQLLETCLNEIETLRKKINENETQFICTMEEVQDMLDAKLDKIHVPALKKYIKDNFLRISRDLNDLQTKEECPRAAGIIMQGLQCMSCGSSNICREVGTLPVAMLPDSSVKLDTSIMKHCLSHQPSGNEPVKKKIEANANIMEMETIAKPSQSNTRAKCGKDKGEFEVLEGFDGNLYRKG</sequence>
<dbReference type="VEuPathDB" id="VectorBase:MDOA015985"/>
<evidence type="ECO:0000313" key="3">
    <source>
        <dbReference type="RefSeq" id="XP_011294958.1"/>
    </source>
</evidence>
<proteinExistence type="predicted"/>
<reference evidence="3" key="2">
    <citation type="submission" date="2025-04" db="UniProtKB">
        <authorList>
            <consortium name="RefSeq"/>
        </authorList>
    </citation>
    <scope>IDENTIFICATION</scope>
    <source>
        <strain evidence="3">Aabys</strain>
    </source>
</reference>
<protein>
    <submittedName>
        <fullName evidence="3">Uncharacterized protein LOC105262212</fullName>
    </submittedName>
</protein>
<dbReference type="KEGG" id="mde:105262212"/>
<dbReference type="GeneID" id="105262212"/>
<dbReference type="OrthoDB" id="5981048at2759"/>
<organism evidence="1">
    <name type="scientific">Musca domestica</name>
    <name type="common">House fly</name>
    <dbReference type="NCBI Taxonomy" id="7370"/>
    <lineage>
        <taxon>Eukaryota</taxon>
        <taxon>Metazoa</taxon>
        <taxon>Ecdysozoa</taxon>
        <taxon>Arthropoda</taxon>
        <taxon>Hexapoda</taxon>
        <taxon>Insecta</taxon>
        <taxon>Pterygota</taxon>
        <taxon>Neoptera</taxon>
        <taxon>Endopterygota</taxon>
        <taxon>Diptera</taxon>
        <taxon>Brachycera</taxon>
        <taxon>Muscomorpha</taxon>
        <taxon>Muscoidea</taxon>
        <taxon>Muscidae</taxon>
        <taxon>Musca</taxon>
    </lineage>
</organism>
<dbReference type="AlphaFoldDB" id="A0A1I8NJ26"/>
<accession>A0A1I8NJ26</accession>
<dbReference type="VEuPathDB" id="VectorBase:MDOMA2_011671"/>
<dbReference type="Proteomes" id="UP001652621">
    <property type="component" value="Unplaced"/>
</dbReference>
<name>A0A1I8NJ26_MUSDO</name>
<reference evidence="1" key="1">
    <citation type="submission" date="2020-05" db="UniProtKB">
        <authorList>
            <consortium name="EnsemblMetazoa"/>
        </authorList>
    </citation>
    <scope>IDENTIFICATION</scope>
    <source>
        <strain evidence="1">Aabys</strain>
    </source>
</reference>